<dbReference type="AlphaFoldDB" id="A0A9D7STU1"/>
<reference evidence="1 2" key="1">
    <citation type="submission" date="2020-10" db="EMBL/GenBank/DDBJ databases">
        <title>Connecting structure to function with the recovery of over 1000 high-quality activated sludge metagenome-assembled genomes encoding full-length rRNA genes using long-read sequencing.</title>
        <authorList>
            <person name="Singleton C.M."/>
            <person name="Petriglieri F."/>
            <person name="Kristensen J.M."/>
            <person name="Kirkegaard R.H."/>
            <person name="Michaelsen T.Y."/>
            <person name="Andersen M.H."/>
            <person name="Karst S.M."/>
            <person name="Dueholm M.S."/>
            <person name="Nielsen P.H."/>
            <person name="Albertsen M."/>
        </authorList>
    </citation>
    <scope>NUCLEOTIDE SEQUENCE [LARGE SCALE GENOMIC DNA]</scope>
    <source>
        <strain evidence="1">Ribe_18-Q3-R11-54_MAXAC.273</strain>
    </source>
</reference>
<protein>
    <recommendedName>
        <fullName evidence="3">Outer membrane protein beta-barrel domain-containing protein</fullName>
    </recommendedName>
</protein>
<proteinExistence type="predicted"/>
<evidence type="ECO:0000313" key="1">
    <source>
        <dbReference type="EMBL" id="MBK9980884.1"/>
    </source>
</evidence>
<dbReference type="EMBL" id="JADKGY010000001">
    <property type="protein sequence ID" value="MBK9980884.1"/>
    <property type="molecule type" value="Genomic_DNA"/>
</dbReference>
<gene>
    <name evidence="1" type="ORF">IPP15_00425</name>
</gene>
<dbReference type="Proteomes" id="UP000808337">
    <property type="component" value="Unassembled WGS sequence"/>
</dbReference>
<accession>A0A9D7STU1</accession>
<evidence type="ECO:0008006" key="3">
    <source>
        <dbReference type="Google" id="ProtNLM"/>
    </source>
</evidence>
<comment type="caution">
    <text evidence="1">The sequence shown here is derived from an EMBL/GenBank/DDBJ whole genome shotgun (WGS) entry which is preliminary data.</text>
</comment>
<name>A0A9D7STU1_9BACT</name>
<organism evidence="1 2">
    <name type="scientific">Candidatus Opimibacter skivensis</name>
    <dbReference type="NCBI Taxonomy" id="2982028"/>
    <lineage>
        <taxon>Bacteria</taxon>
        <taxon>Pseudomonadati</taxon>
        <taxon>Bacteroidota</taxon>
        <taxon>Saprospiria</taxon>
        <taxon>Saprospirales</taxon>
        <taxon>Saprospiraceae</taxon>
        <taxon>Candidatus Opimibacter</taxon>
    </lineage>
</organism>
<sequence length="414" mass="47495">MTSSIFKVRISSFFVFLFFSYTAFSQVNSIPGYLIKLNGDTTRGYIDYRNWKKNPSEISFKSSMDKEWIRFNPLTIAGFSVADEIYRSSIIEKESILNESGDSRYDSKLITETDTVFLQMLISGSKSLLFLEDDNGTGQLYVPGGSGYTLLTYKRYLKIQDGKQGYIENRTFIGQLYEYLKDCQDISQTLNHLEYTRADLIKLFIHYFECAGSPIQFRKHTEKIIIELGIEAGVVHSKMDVKSTTNALKDINFKSSEMPSGGLFFDFVIPRSQRKWSSHNEIIYMGYKTHGAYTDDFNAYAIDFAFDYLKLNLMLRYTYPIQRSFVFAGVGMSNAILIHKVNEAHESSIFHPPSVNPAFEDIRKYEQGIVFEAGTRIKSFSLALHFEATNGFSPFTATSTPVKNLYLFLGYRFK</sequence>
<evidence type="ECO:0000313" key="2">
    <source>
        <dbReference type="Proteomes" id="UP000808337"/>
    </source>
</evidence>